<name>A0A6G1J3D6_9PLEO</name>
<evidence type="ECO:0000313" key="1">
    <source>
        <dbReference type="EMBL" id="KAF2684723.1"/>
    </source>
</evidence>
<protein>
    <submittedName>
        <fullName evidence="1">Uncharacterized protein</fullName>
    </submittedName>
</protein>
<dbReference type="AlphaFoldDB" id="A0A6G1J3D6"/>
<sequence>MAIQTAGYRAIRMDDLSEEYCKGEAKNNHFGAQWLTFDGNGDCWAFFRPNPSNSPPYPNSLMTCDWALADHKWYDTLEKKYHINSWDYVGAAYRCIVAKREKRMPYFVDLPLDTDNKPPVCWLNIPTGKAKMESTCPGNPDHCVSEFRLIVSDLDVP</sequence>
<organism evidence="1 2">
    <name type="scientific">Lentithecium fluviatile CBS 122367</name>
    <dbReference type="NCBI Taxonomy" id="1168545"/>
    <lineage>
        <taxon>Eukaryota</taxon>
        <taxon>Fungi</taxon>
        <taxon>Dikarya</taxon>
        <taxon>Ascomycota</taxon>
        <taxon>Pezizomycotina</taxon>
        <taxon>Dothideomycetes</taxon>
        <taxon>Pleosporomycetidae</taxon>
        <taxon>Pleosporales</taxon>
        <taxon>Massarineae</taxon>
        <taxon>Lentitheciaceae</taxon>
        <taxon>Lentithecium</taxon>
    </lineage>
</organism>
<reference evidence="1" key="1">
    <citation type="journal article" date="2020" name="Stud. Mycol.">
        <title>101 Dothideomycetes genomes: a test case for predicting lifestyles and emergence of pathogens.</title>
        <authorList>
            <person name="Haridas S."/>
            <person name="Albert R."/>
            <person name="Binder M."/>
            <person name="Bloem J."/>
            <person name="Labutti K."/>
            <person name="Salamov A."/>
            <person name="Andreopoulos B."/>
            <person name="Baker S."/>
            <person name="Barry K."/>
            <person name="Bills G."/>
            <person name="Bluhm B."/>
            <person name="Cannon C."/>
            <person name="Castanera R."/>
            <person name="Culley D."/>
            <person name="Daum C."/>
            <person name="Ezra D."/>
            <person name="Gonzalez J."/>
            <person name="Henrissat B."/>
            <person name="Kuo A."/>
            <person name="Liang C."/>
            <person name="Lipzen A."/>
            <person name="Lutzoni F."/>
            <person name="Magnuson J."/>
            <person name="Mondo S."/>
            <person name="Nolan M."/>
            <person name="Ohm R."/>
            <person name="Pangilinan J."/>
            <person name="Park H.-J."/>
            <person name="Ramirez L."/>
            <person name="Alfaro M."/>
            <person name="Sun H."/>
            <person name="Tritt A."/>
            <person name="Yoshinaga Y."/>
            <person name="Zwiers L.-H."/>
            <person name="Turgeon B."/>
            <person name="Goodwin S."/>
            <person name="Spatafora J."/>
            <person name="Crous P."/>
            <person name="Grigoriev I."/>
        </authorList>
    </citation>
    <scope>NUCLEOTIDE SEQUENCE</scope>
    <source>
        <strain evidence="1">CBS 122367</strain>
    </source>
</reference>
<dbReference type="EMBL" id="MU005580">
    <property type="protein sequence ID" value="KAF2684723.1"/>
    <property type="molecule type" value="Genomic_DNA"/>
</dbReference>
<accession>A0A6G1J3D6</accession>
<keyword evidence="2" id="KW-1185">Reference proteome</keyword>
<proteinExistence type="predicted"/>
<evidence type="ECO:0000313" key="2">
    <source>
        <dbReference type="Proteomes" id="UP000799291"/>
    </source>
</evidence>
<dbReference type="Proteomes" id="UP000799291">
    <property type="component" value="Unassembled WGS sequence"/>
</dbReference>
<gene>
    <name evidence="1" type="ORF">K458DRAFT_388420</name>
</gene>